<evidence type="ECO:0000256" key="3">
    <source>
        <dbReference type="SAM" id="Phobius"/>
    </source>
</evidence>
<dbReference type="AlphaFoldDB" id="A0A6P6VIZ2"/>
<evidence type="ECO:0000313" key="5">
    <source>
        <dbReference type="RefSeq" id="XP_027102948.1"/>
    </source>
</evidence>
<dbReference type="PANTHER" id="PTHR22835">
    <property type="entry name" value="ZINC FINGER FYVE DOMAIN CONTAINING PROTEIN"/>
    <property type="match status" value="1"/>
</dbReference>
<keyword evidence="4" id="KW-1185">Reference proteome</keyword>
<dbReference type="Proteomes" id="UP001652660">
    <property type="component" value="Chromosome 2c"/>
</dbReference>
<protein>
    <submittedName>
        <fullName evidence="5">GDSL esterase/lipase At5g03980-like</fullName>
    </submittedName>
</protein>
<name>A0A6P6VIZ2_COFAR</name>
<dbReference type="GeneID" id="113724222"/>
<keyword evidence="3" id="KW-1133">Transmembrane helix</keyword>
<dbReference type="GO" id="GO:0016788">
    <property type="term" value="F:hydrolase activity, acting on ester bonds"/>
    <property type="evidence" value="ECO:0007669"/>
    <property type="project" value="InterPro"/>
</dbReference>
<comment type="similarity">
    <text evidence="1">Belongs to the 'GDSL' lipolytic enzyme family.</text>
</comment>
<accession>A0A6P6VIZ2</accession>
<keyword evidence="3" id="KW-0812">Transmembrane</keyword>
<gene>
    <name evidence="5" type="primary">LOC113724222</name>
</gene>
<keyword evidence="3" id="KW-0472">Membrane</keyword>
<feature type="transmembrane region" description="Helical" evidence="3">
    <location>
        <begin position="39"/>
        <end position="59"/>
    </location>
</feature>
<dbReference type="RefSeq" id="XP_027102948.1">
    <property type="nucleotide sequence ID" value="XM_027247147.1"/>
</dbReference>
<evidence type="ECO:0000256" key="2">
    <source>
        <dbReference type="ARBA" id="ARBA00023180"/>
    </source>
</evidence>
<reference evidence="5" key="2">
    <citation type="submission" date="2025-08" db="UniProtKB">
        <authorList>
            <consortium name="RefSeq"/>
        </authorList>
    </citation>
    <scope>IDENTIFICATION</scope>
    <source>
        <tissue evidence="5">Leaves</tissue>
    </source>
</reference>
<evidence type="ECO:0000313" key="4">
    <source>
        <dbReference type="Proteomes" id="UP001652660"/>
    </source>
</evidence>
<evidence type="ECO:0000256" key="1">
    <source>
        <dbReference type="ARBA" id="ARBA00008668"/>
    </source>
</evidence>
<proteinExistence type="inferred from homology"/>
<reference evidence="4" key="1">
    <citation type="journal article" date="2025" name="Foods">
        <title>Unveiling the Microbial Signatures of Arabica Coffee Cherries: Insights into Ripeness Specific Diversity, Functional Traits, and Implications for Quality and Safety.</title>
        <authorList>
            <consortium name="RefSeq"/>
            <person name="Tenea G.N."/>
            <person name="Cifuentes V."/>
            <person name="Reyes P."/>
            <person name="Cevallos-Vallejos M."/>
        </authorList>
    </citation>
    <scope>NUCLEOTIDE SEQUENCE [LARGE SCALE GENOMIC DNA]</scope>
</reference>
<keyword evidence="2" id="KW-0325">Glycoprotein</keyword>
<dbReference type="Pfam" id="PF00657">
    <property type="entry name" value="Lipase_GDSL"/>
    <property type="match status" value="1"/>
</dbReference>
<dbReference type="PANTHER" id="PTHR22835:SF517">
    <property type="entry name" value="GDSL-LIKE LIPASE_ACYLHYDROLASE FAMILY PROTEIN, EXPRESSED"/>
    <property type="match status" value="1"/>
</dbReference>
<dbReference type="Gene3D" id="3.40.50.1110">
    <property type="entry name" value="SGNH hydrolase"/>
    <property type="match status" value="1"/>
</dbReference>
<dbReference type="InterPro" id="IPR001087">
    <property type="entry name" value="GDSL"/>
</dbReference>
<dbReference type="OrthoDB" id="864303at2759"/>
<dbReference type="InterPro" id="IPR036514">
    <property type="entry name" value="SGNH_hydro_sf"/>
</dbReference>
<sequence length="236" mass="26408">MTCSECYQVDQVPEEIDVQPAAPNESSQRLLKMNGAEGVATEVVCLVVGIYLLSLLVVVEVAAEAKANFKHATNFAIAGAMTLSSAILARHHVRNPVTNSSLDVQLQWMKDHFHKFCHNNCERKLQNALFMVGENGGNDYNYAFLQYFDEARDTLRIQELVPLVVAKIKHAVEKVISFGARTIVVPGNFPMGCLPIYLTKFGLESEVDEFDENHCIWLLNSFATFHNDHLKKAIPE</sequence>
<organism evidence="4 5">
    <name type="scientific">Coffea arabica</name>
    <name type="common">Arabian coffee</name>
    <dbReference type="NCBI Taxonomy" id="13443"/>
    <lineage>
        <taxon>Eukaryota</taxon>
        <taxon>Viridiplantae</taxon>
        <taxon>Streptophyta</taxon>
        <taxon>Embryophyta</taxon>
        <taxon>Tracheophyta</taxon>
        <taxon>Spermatophyta</taxon>
        <taxon>Magnoliopsida</taxon>
        <taxon>eudicotyledons</taxon>
        <taxon>Gunneridae</taxon>
        <taxon>Pentapetalae</taxon>
        <taxon>asterids</taxon>
        <taxon>lamiids</taxon>
        <taxon>Gentianales</taxon>
        <taxon>Rubiaceae</taxon>
        <taxon>Ixoroideae</taxon>
        <taxon>Gardenieae complex</taxon>
        <taxon>Bertiereae - Coffeeae clade</taxon>
        <taxon>Coffeeae</taxon>
        <taxon>Coffea</taxon>
    </lineage>
</organism>